<reference evidence="6 7" key="1">
    <citation type="submission" date="2020-04" db="EMBL/GenBank/DDBJ databases">
        <title>Ferrimonas sp. S7 isolated from sea water.</title>
        <authorList>
            <person name="Bae S.S."/>
            <person name="Baek K."/>
        </authorList>
    </citation>
    <scope>NUCLEOTIDE SEQUENCE [LARGE SCALE GENOMIC DNA]</scope>
    <source>
        <strain evidence="6 7">S7</strain>
    </source>
</reference>
<dbReference type="PROSITE" id="PS50931">
    <property type="entry name" value="HTH_LYSR"/>
    <property type="match status" value="1"/>
</dbReference>
<keyword evidence="7" id="KW-1185">Reference proteome</keyword>
<evidence type="ECO:0000259" key="5">
    <source>
        <dbReference type="PROSITE" id="PS50931"/>
    </source>
</evidence>
<dbReference type="Gene3D" id="1.10.10.10">
    <property type="entry name" value="Winged helix-like DNA-binding domain superfamily/Winged helix DNA-binding domain"/>
    <property type="match status" value="1"/>
</dbReference>
<keyword evidence="3" id="KW-0238">DNA-binding</keyword>
<dbReference type="GO" id="GO:0043565">
    <property type="term" value="F:sequence-specific DNA binding"/>
    <property type="evidence" value="ECO:0007669"/>
    <property type="project" value="TreeGrafter"/>
</dbReference>
<dbReference type="GO" id="GO:0003700">
    <property type="term" value="F:DNA-binding transcription factor activity"/>
    <property type="evidence" value="ECO:0007669"/>
    <property type="project" value="InterPro"/>
</dbReference>
<comment type="similarity">
    <text evidence="1">Belongs to the LysR transcriptional regulatory family.</text>
</comment>
<organism evidence="6 7">
    <name type="scientific">Ferrimonas lipolytica</name>
    <dbReference type="NCBI Taxonomy" id="2724191"/>
    <lineage>
        <taxon>Bacteria</taxon>
        <taxon>Pseudomonadati</taxon>
        <taxon>Pseudomonadota</taxon>
        <taxon>Gammaproteobacteria</taxon>
        <taxon>Alteromonadales</taxon>
        <taxon>Ferrimonadaceae</taxon>
        <taxon>Ferrimonas</taxon>
    </lineage>
</organism>
<dbReference type="AlphaFoldDB" id="A0A6H1UGD3"/>
<dbReference type="Proteomes" id="UP000501602">
    <property type="component" value="Chromosome"/>
</dbReference>
<dbReference type="InterPro" id="IPR036388">
    <property type="entry name" value="WH-like_DNA-bd_sf"/>
</dbReference>
<evidence type="ECO:0000256" key="1">
    <source>
        <dbReference type="ARBA" id="ARBA00009437"/>
    </source>
</evidence>
<protein>
    <submittedName>
        <fullName evidence="6">LysR family transcriptional regulator</fullName>
    </submittedName>
</protein>
<dbReference type="PANTHER" id="PTHR30537">
    <property type="entry name" value="HTH-TYPE TRANSCRIPTIONAL REGULATOR"/>
    <property type="match status" value="1"/>
</dbReference>
<dbReference type="EMBL" id="CP051180">
    <property type="protein sequence ID" value="QIZ77660.1"/>
    <property type="molecule type" value="Genomic_DNA"/>
</dbReference>
<name>A0A6H1UGD3_9GAMM</name>
<dbReference type="InterPro" id="IPR036390">
    <property type="entry name" value="WH_DNA-bd_sf"/>
</dbReference>
<evidence type="ECO:0000256" key="4">
    <source>
        <dbReference type="ARBA" id="ARBA00023163"/>
    </source>
</evidence>
<dbReference type="Gene3D" id="3.40.190.290">
    <property type="match status" value="1"/>
</dbReference>
<evidence type="ECO:0000256" key="3">
    <source>
        <dbReference type="ARBA" id="ARBA00023125"/>
    </source>
</evidence>
<accession>A0A6H1UGD3</accession>
<dbReference type="GO" id="GO:0006351">
    <property type="term" value="P:DNA-templated transcription"/>
    <property type="evidence" value="ECO:0007669"/>
    <property type="project" value="TreeGrafter"/>
</dbReference>
<dbReference type="SUPFAM" id="SSF46785">
    <property type="entry name" value="Winged helix' DNA-binding domain"/>
    <property type="match status" value="1"/>
</dbReference>
<dbReference type="RefSeq" id="WP_168660919.1">
    <property type="nucleotide sequence ID" value="NZ_CP051180.1"/>
</dbReference>
<proteinExistence type="inferred from homology"/>
<dbReference type="PANTHER" id="PTHR30537:SF5">
    <property type="entry name" value="HTH-TYPE TRANSCRIPTIONAL ACTIVATOR TTDR-RELATED"/>
    <property type="match status" value="1"/>
</dbReference>
<keyword evidence="2" id="KW-0805">Transcription regulation</keyword>
<sequence>MSIQNIRTFTLIAQTKCLSHAAEIMDCNTSTITRRLQALEQECEALLVSRRGKKIELTAQGIAFLPKAHNLLSQYEAAIESVSSQHKEIAGEVVIGAHQPMATLLTELVLTQLMSKYPKLKLRLVSIPPRYMSKMEGCDFTISPIIPSDETLIAKPLYKSDKYFVASNEYLAKHGHPQSPAELANHQVITSGYHIGNEAVWHWHTRNGDDGSVVVNPRINTDSIQVSAQWMLAGFGITRLPQITISRLPKDQFQILFNGDIYDTLNLYAVISSRHYVHNRTKLLINEIQQALKGAREKVATHDG</sequence>
<dbReference type="InterPro" id="IPR005119">
    <property type="entry name" value="LysR_subst-bd"/>
</dbReference>
<dbReference type="InterPro" id="IPR058163">
    <property type="entry name" value="LysR-type_TF_proteobact-type"/>
</dbReference>
<dbReference type="Pfam" id="PF00126">
    <property type="entry name" value="HTH_1"/>
    <property type="match status" value="1"/>
</dbReference>
<evidence type="ECO:0000313" key="7">
    <source>
        <dbReference type="Proteomes" id="UP000501602"/>
    </source>
</evidence>
<dbReference type="InterPro" id="IPR000847">
    <property type="entry name" value="LysR_HTH_N"/>
</dbReference>
<keyword evidence="4" id="KW-0804">Transcription</keyword>
<evidence type="ECO:0000313" key="6">
    <source>
        <dbReference type="EMBL" id="QIZ77660.1"/>
    </source>
</evidence>
<dbReference type="KEGG" id="fes:HER31_12600"/>
<dbReference type="SUPFAM" id="SSF53850">
    <property type="entry name" value="Periplasmic binding protein-like II"/>
    <property type="match status" value="1"/>
</dbReference>
<feature type="domain" description="HTH lysR-type" evidence="5">
    <location>
        <begin position="1"/>
        <end position="58"/>
    </location>
</feature>
<evidence type="ECO:0000256" key="2">
    <source>
        <dbReference type="ARBA" id="ARBA00023015"/>
    </source>
</evidence>
<dbReference type="Pfam" id="PF03466">
    <property type="entry name" value="LysR_substrate"/>
    <property type="match status" value="1"/>
</dbReference>
<gene>
    <name evidence="6" type="ORF">HER31_12600</name>
</gene>